<comment type="caution">
    <text evidence="2">The sequence shown here is derived from an EMBL/GenBank/DDBJ whole genome shotgun (WGS) entry which is preliminary data.</text>
</comment>
<accession>A0A5C3FXJ6</accession>
<evidence type="ECO:0000256" key="1">
    <source>
        <dbReference type="SAM" id="MobiDB-lite"/>
    </source>
</evidence>
<dbReference type="AlphaFoldDB" id="A0A5C3FXJ6"/>
<name>A0A5C3FXJ6_PSEA2</name>
<dbReference type="OrthoDB" id="10585046at2759"/>
<evidence type="ECO:0000313" key="2">
    <source>
        <dbReference type="EMBL" id="SPO48169.1"/>
    </source>
</evidence>
<sequence length="156" mass="16896">MLCRKGLRRSASSQASRVHAQIGGPAHDSLTPTDAPPRRVLVLSELGSQPPFRGCQLLKSQAPKRHTEDTCRKPVKIAQPARGGSAARQSNSCLESTRLNSTQSTSYFTASSVQSAATLRFGSCTAARFRKRCKDAMVRFAPPSPLPPTVQCTRLF</sequence>
<reference evidence="2" key="1">
    <citation type="submission" date="2018-03" db="EMBL/GenBank/DDBJ databases">
        <authorList>
            <person name="Guldener U."/>
        </authorList>
    </citation>
    <scope>NUCLEOTIDE SEQUENCE [LARGE SCALE GENOMIC DNA]</scope>
    <source>
        <strain evidence="2">ATCC34888</strain>
    </source>
</reference>
<keyword evidence="3" id="KW-1185">Reference proteome</keyword>
<proteinExistence type="predicted"/>
<feature type="region of interest" description="Disordered" evidence="1">
    <location>
        <begin position="1"/>
        <end position="35"/>
    </location>
</feature>
<gene>
    <name evidence="2" type="ORF">PSANT_05857</name>
</gene>
<protein>
    <submittedName>
        <fullName evidence="2">Uncharacterized protein</fullName>
    </submittedName>
</protein>
<evidence type="ECO:0000313" key="3">
    <source>
        <dbReference type="Proteomes" id="UP000325008"/>
    </source>
</evidence>
<dbReference type="Proteomes" id="UP000325008">
    <property type="component" value="Unassembled WGS sequence"/>
</dbReference>
<dbReference type="EMBL" id="OOIQ01000017">
    <property type="protein sequence ID" value="SPO48169.1"/>
    <property type="molecule type" value="Genomic_DNA"/>
</dbReference>
<organism evidence="2 3">
    <name type="scientific">Pseudozyma antarctica</name>
    <name type="common">Yeast</name>
    <name type="synonym">Candida antarctica</name>
    <dbReference type="NCBI Taxonomy" id="84753"/>
    <lineage>
        <taxon>Eukaryota</taxon>
        <taxon>Fungi</taxon>
        <taxon>Dikarya</taxon>
        <taxon>Basidiomycota</taxon>
        <taxon>Ustilaginomycotina</taxon>
        <taxon>Ustilaginomycetes</taxon>
        <taxon>Ustilaginales</taxon>
        <taxon>Ustilaginaceae</taxon>
        <taxon>Moesziomyces</taxon>
    </lineage>
</organism>